<dbReference type="EMBL" id="OU893343">
    <property type="protein sequence ID" value="CAG9784344.1"/>
    <property type="molecule type" value="Genomic_DNA"/>
</dbReference>
<name>A0A9N9QVR3_9NEOP</name>
<protein>
    <submittedName>
        <fullName evidence="1">Uncharacterized protein</fullName>
    </submittedName>
</protein>
<sequence>MGDQKLLLSRATPCFGRHVKPLVPAAFAVVNTVQSALGQRGGSWPILLNHL</sequence>
<evidence type="ECO:0000313" key="1">
    <source>
        <dbReference type="EMBL" id="CAG9784344.1"/>
    </source>
</evidence>
<keyword evidence="2" id="KW-1185">Reference proteome</keyword>
<dbReference type="Proteomes" id="UP001153714">
    <property type="component" value="Chromosome 12"/>
</dbReference>
<reference evidence="1" key="2">
    <citation type="submission" date="2022-10" db="EMBL/GenBank/DDBJ databases">
        <authorList>
            <consortium name="ENA_rothamsted_submissions"/>
            <consortium name="culmorum"/>
            <person name="King R."/>
        </authorList>
    </citation>
    <scope>NUCLEOTIDE SEQUENCE</scope>
</reference>
<accession>A0A9N9QVR3</accession>
<gene>
    <name evidence="1" type="ORF">DIATSA_LOCUS2445</name>
</gene>
<reference evidence="1" key="1">
    <citation type="submission" date="2021-12" db="EMBL/GenBank/DDBJ databases">
        <authorList>
            <person name="King R."/>
        </authorList>
    </citation>
    <scope>NUCLEOTIDE SEQUENCE</scope>
</reference>
<dbReference type="AlphaFoldDB" id="A0A9N9QVR3"/>
<proteinExistence type="predicted"/>
<evidence type="ECO:0000313" key="2">
    <source>
        <dbReference type="Proteomes" id="UP001153714"/>
    </source>
</evidence>
<dbReference type="OrthoDB" id="1666796at2759"/>
<organism evidence="1 2">
    <name type="scientific">Diatraea saccharalis</name>
    <name type="common">sugarcane borer</name>
    <dbReference type="NCBI Taxonomy" id="40085"/>
    <lineage>
        <taxon>Eukaryota</taxon>
        <taxon>Metazoa</taxon>
        <taxon>Ecdysozoa</taxon>
        <taxon>Arthropoda</taxon>
        <taxon>Hexapoda</taxon>
        <taxon>Insecta</taxon>
        <taxon>Pterygota</taxon>
        <taxon>Neoptera</taxon>
        <taxon>Endopterygota</taxon>
        <taxon>Lepidoptera</taxon>
        <taxon>Glossata</taxon>
        <taxon>Ditrysia</taxon>
        <taxon>Pyraloidea</taxon>
        <taxon>Crambidae</taxon>
        <taxon>Crambinae</taxon>
        <taxon>Diatraea</taxon>
    </lineage>
</organism>